<accession>A0ABD3H3A6</accession>
<protein>
    <submittedName>
        <fullName evidence="1">Uncharacterized protein</fullName>
    </submittedName>
</protein>
<dbReference type="EMBL" id="JBJQOH010000006">
    <property type="protein sequence ID" value="KAL3685431.1"/>
    <property type="molecule type" value="Genomic_DNA"/>
</dbReference>
<evidence type="ECO:0000313" key="2">
    <source>
        <dbReference type="Proteomes" id="UP001633002"/>
    </source>
</evidence>
<dbReference type="InterPro" id="IPR016024">
    <property type="entry name" value="ARM-type_fold"/>
</dbReference>
<dbReference type="Proteomes" id="UP001633002">
    <property type="component" value="Unassembled WGS sequence"/>
</dbReference>
<dbReference type="AlphaFoldDB" id="A0ABD3H3A6"/>
<name>A0ABD3H3A6_9MARC</name>
<dbReference type="SUPFAM" id="SSF48371">
    <property type="entry name" value="ARM repeat"/>
    <property type="match status" value="1"/>
</dbReference>
<dbReference type="InterPro" id="IPR011989">
    <property type="entry name" value="ARM-like"/>
</dbReference>
<proteinExistence type="predicted"/>
<keyword evidence="2" id="KW-1185">Reference proteome</keyword>
<sequence length="684" mass="77697">MDFMPHALESIVSWIVEDTDWLADKPGMALVLGRSRAHLASVRPFIPKLPDLIKRRPLDMEAVDYFLAFFQDWDDITEIPSADRGNLSKVLLMVLSQITQTQTVWRVDGMVWKASTVLLLLGCPQKYPLDCPCCLEIGPIQLQPFQLMDAESRATKLQDGFDSLFDIIEGIVKEESGVEHVLSFPGTVEAVVRFLIRIRKEQVEPCSHSSIGIQKERREILAKAVYLLDEEQFEEAQANILQILHLLCSDPEKRGKFLENHLFPEKCSKELFSQLKELDEEQEKQAFLFKLLLNRSDDRLVHCIQIGDYFLGAAEALDRLVSTSVHCQGEDQRQQQLQMIVRAVSTILNHKPVDRYSVFLRFLRRLSVDCRESSRAILKYPHVVKSLIQLSVQDADQKAKGDALHCLYFFVMLLVASEVSDVTRDSIYLLQELSKVLASIAGGTEADNSIRIQITSIEVLYILVFVQSTWEYKSYKIKSAVFCLSEALKDKPDAYDAMAIVVLAYAGENSVRAPDHIAQLPRTLERVTELVSGANEGEQAALKLLWVLIEKNPCKIRARASRGFLMSLVRIATYAIQLLVMCAVQNNAALRYLIGLLEKRIKTVLRVDATVFLMEQMSKSSLDPEKSLLPSFQTIWKSYFPGEYWGSYCPHEDDIHPAHNLEAYVLAGLIWLSEMSPRMQVRIA</sequence>
<evidence type="ECO:0000313" key="1">
    <source>
        <dbReference type="EMBL" id="KAL3685431.1"/>
    </source>
</evidence>
<organism evidence="1 2">
    <name type="scientific">Riccia sorocarpa</name>
    <dbReference type="NCBI Taxonomy" id="122646"/>
    <lineage>
        <taxon>Eukaryota</taxon>
        <taxon>Viridiplantae</taxon>
        <taxon>Streptophyta</taxon>
        <taxon>Embryophyta</taxon>
        <taxon>Marchantiophyta</taxon>
        <taxon>Marchantiopsida</taxon>
        <taxon>Marchantiidae</taxon>
        <taxon>Marchantiales</taxon>
        <taxon>Ricciaceae</taxon>
        <taxon>Riccia</taxon>
    </lineage>
</organism>
<comment type="caution">
    <text evidence="1">The sequence shown here is derived from an EMBL/GenBank/DDBJ whole genome shotgun (WGS) entry which is preliminary data.</text>
</comment>
<gene>
    <name evidence="1" type="ORF">R1sor_003453</name>
</gene>
<dbReference type="Gene3D" id="1.25.10.10">
    <property type="entry name" value="Leucine-rich Repeat Variant"/>
    <property type="match status" value="1"/>
</dbReference>
<reference evidence="1 2" key="1">
    <citation type="submission" date="2024-09" db="EMBL/GenBank/DDBJ databases">
        <title>Chromosome-scale assembly of Riccia sorocarpa.</title>
        <authorList>
            <person name="Paukszto L."/>
        </authorList>
    </citation>
    <scope>NUCLEOTIDE SEQUENCE [LARGE SCALE GENOMIC DNA]</scope>
    <source>
        <strain evidence="1">LP-2024</strain>
        <tissue evidence="1">Aerial parts of the thallus</tissue>
    </source>
</reference>